<dbReference type="InterPro" id="IPR036770">
    <property type="entry name" value="Ankyrin_rpt-contain_sf"/>
</dbReference>
<evidence type="ECO:0000259" key="2">
    <source>
        <dbReference type="Pfam" id="PF03281"/>
    </source>
</evidence>
<dbReference type="SMART" id="SM00248">
    <property type="entry name" value="ANK"/>
    <property type="match status" value="5"/>
</dbReference>
<reference evidence="3" key="2">
    <citation type="journal article" date="2023" name="Science">
        <title>Genomic signatures of disease resistance in endangered staghorn corals.</title>
        <authorList>
            <person name="Vollmer S.V."/>
            <person name="Selwyn J.D."/>
            <person name="Despard B.A."/>
            <person name="Roesel C.L."/>
        </authorList>
    </citation>
    <scope>NUCLEOTIDE SEQUENCE</scope>
    <source>
        <strain evidence="3">K2</strain>
    </source>
</reference>
<dbReference type="Pfam" id="PF03281">
    <property type="entry name" value="Mab-21"/>
    <property type="match status" value="1"/>
</dbReference>
<evidence type="ECO:0000313" key="3">
    <source>
        <dbReference type="EMBL" id="KAK2557420.1"/>
    </source>
</evidence>
<dbReference type="EMBL" id="JARQWQ010000050">
    <property type="protein sequence ID" value="KAK2557420.1"/>
    <property type="molecule type" value="Genomic_DNA"/>
</dbReference>
<reference evidence="3" key="1">
    <citation type="journal article" date="2023" name="G3 (Bethesda)">
        <title>Whole genome assembly and annotation of the endangered Caribbean coral Acropora cervicornis.</title>
        <authorList>
            <person name="Selwyn J.D."/>
            <person name="Vollmer S.V."/>
        </authorList>
    </citation>
    <scope>NUCLEOTIDE SEQUENCE</scope>
    <source>
        <strain evidence="3">K2</strain>
    </source>
</reference>
<keyword evidence="4" id="KW-1185">Reference proteome</keyword>
<protein>
    <submittedName>
        <fullName evidence="3">Serine/threonine-protein phosphatase 6 regulatory ankyrin repeat subunit B</fullName>
    </submittedName>
</protein>
<dbReference type="Pfam" id="PF12796">
    <property type="entry name" value="Ank_2"/>
    <property type="match status" value="1"/>
</dbReference>
<gene>
    <name evidence="3" type="ORF">P5673_020542</name>
</gene>
<dbReference type="Pfam" id="PF00023">
    <property type="entry name" value="Ank"/>
    <property type="match status" value="2"/>
</dbReference>
<organism evidence="3 4">
    <name type="scientific">Acropora cervicornis</name>
    <name type="common">Staghorn coral</name>
    <dbReference type="NCBI Taxonomy" id="6130"/>
    <lineage>
        <taxon>Eukaryota</taxon>
        <taxon>Metazoa</taxon>
        <taxon>Cnidaria</taxon>
        <taxon>Anthozoa</taxon>
        <taxon>Hexacorallia</taxon>
        <taxon>Scleractinia</taxon>
        <taxon>Astrocoeniina</taxon>
        <taxon>Acroporidae</taxon>
        <taxon>Acropora</taxon>
    </lineage>
</organism>
<evidence type="ECO:0000256" key="1">
    <source>
        <dbReference type="PROSITE-ProRule" id="PRU00023"/>
    </source>
</evidence>
<feature type="repeat" description="ANK" evidence="1">
    <location>
        <begin position="195"/>
        <end position="228"/>
    </location>
</feature>
<dbReference type="PANTHER" id="PTHR24118">
    <property type="entry name" value="POTE ANKYRIN DOMAIN"/>
    <property type="match status" value="1"/>
</dbReference>
<dbReference type="PROSITE" id="PS50088">
    <property type="entry name" value="ANK_REPEAT"/>
    <property type="match status" value="4"/>
</dbReference>
<feature type="domain" description="Mab-21-like nucleotidyltransferase" evidence="2">
    <location>
        <begin position="573"/>
        <end position="714"/>
    </location>
</feature>
<dbReference type="InterPro" id="IPR002110">
    <property type="entry name" value="Ankyrin_rpt"/>
</dbReference>
<feature type="repeat" description="ANK" evidence="1">
    <location>
        <begin position="68"/>
        <end position="103"/>
    </location>
</feature>
<dbReference type="SUPFAM" id="SSF48403">
    <property type="entry name" value="Ankyrin repeat"/>
    <property type="match status" value="2"/>
</dbReference>
<dbReference type="PROSITE" id="PS50297">
    <property type="entry name" value="ANK_REP_REGION"/>
    <property type="match status" value="2"/>
</dbReference>
<dbReference type="Gene3D" id="1.10.1410.40">
    <property type="match status" value="1"/>
</dbReference>
<dbReference type="Gene3D" id="3.30.460.90">
    <property type="match status" value="1"/>
</dbReference>
<keyword evidence="1" id="KW-0040">ANK repeat</keyword>
<dbReference type="PANTHER" id="PTHR24118:SF100">
    <property type="entry name" value="FYVE-TYPE DOMAIN-CONTAINING PROTEIN"/>
    <property type="match status" value="1"/>
</dbReference>
<dbReference type="Proteomes" id="UP001249851">
    <property type="component" value="Unassembled WGS sequence"/>
</dbReference>
<dbReference type="InterPro" id="IPR046903">
    <property type="entry name" value="Mab-21-like_nuc_Trfase"/>
</dbReference>
<accession>A0AAD9V1M4</accession>
<dbReference type="InterPro" id="IPR024810">
    <property type="entry name" value="MAB21L/cGLR"/>
</dbReference>
<evidence type="ECO:0000313" key="4">
    <source>
        <dbReference type="Proteomes" id="UP001249851"/>
    </source>
</evidence>
<comment type="caution">
    <text evidence="3">The sequence shown here is derived from an EMBL/GenBank/DDBJ whole genome shotgun (WGS) entry which is preliminary data.</text>
</comment>
<feature type="repeat" description="ANK" evidence="1">
    <location>
        <begin position="410"/>
        <end position="442"/>
    </location>
</feature>
<name>A0AAD9V1M4_ACRCE</name>
<sequence>MAIHYEQIDLLNIRLHHEQIRRNPQEGEIVGDGRLIGNNRLHNAVLLIDINACLQEEQCLYVNGANAKGETPLHLSAINTSQEGVVLTEILLAKGGDVNMKNNWGQTPVLYAAITDSFETLQKLIAAPNMDIDVADLKGYNALHCLLSYRKPPSIEEETYHLEDDEDLEVVSSDLKQALCQFVKTGIKLNCQTNFGNSILHLAARREDNTPLLRFILRNFPEIDLRSKNQMGENFLHVYGDCEIFENVSELLDEIASTSLPVLTELLAEKDIFGRTPWGNMIDDANFSVDFLQKVLSYGISVNTADNLGNTALHRIAGVSMGIACTRLIEFLIQSGADVNTENVYNETPGFVLFLENVFDAFVKNGMDFDKRNRWGRSPLVSIMKHGPIPDLLRKLIKETKADVNTKDMHGSSPLHFAAYHDYPEQVELLLEHGADRNAVDDLQDRPLDTARRHSSFHCYHILEMEDGDDGGVAFQVSRSNSVEQILLHMPRAIPLSRITSSHEVENFLGLQASSDEMINHLLTKYYRRPAAVSEEVEMITADVISLVDKLCARIAEYDARFEMSIFPTGSSAEGTKVGRPDEFDFALCLEKLVDKTNIVMTEECLQTGYACLRFKDTPVPKEYRHFSDAEGYFLAMPLLQHLFRFFRRALNETNLWLSGNLYYNFEDKIKVLHGKPVFNFSVYWMGSVFKQLKISIDLVPAVYKRGWWPPNINFKEIPLANENVIDAGCFLILQTRTQDFDKKRHLLDDSISHTCNIFEDDADFGKRRMLRISATPAEIALVKSLPEKFRHAYALCKIVKSKVVSPEIEVDSIPTNRYYLLKKFQEKKALPIKPSEVIKSYMLKNCTLYALQEMRRGSERSYSKLNVSEIATKLCEFLLQFADEKWLKPYFLPFSDVFEIDEPKSAYTDFLLQLKREYSLKLMLGLLKHPFPEECLASKIKRVPMMWH</sequence>
<proteinExistence type="predicted"/>
<dbReference type="AlphaFoldDB" id="A0AAD9V1M4"/>
<dbReference type="SMART" id="SM01265">
    <property type="entry name" value="Mab-21"/>
    <property type="match status" value="1"/>
</dbReference>
<dbReference type="PRINTS" id="PR01415">
    <property type="entry name" value="ANKYRIN"/>
</dbReference>
<feature type="repeat" description="ANK" evidence="1">
    <location>
        <begin position="308"/>
        <end position="344"/>
    </location>
</feature>
<dbReference type="Gene3D" id="1.25.40.20">
    <property type="entry name" value="Ankyrin repeat-containing domain"/>
    <property type="match status" value="2"/>
</dbReference>